<proteinExistence type="predicted"/>
<organism evidence="1 2">
    <name type="scientific">Nezara viridula</name>
    <name type="common">Southern green stink bug</name>
    <name type="synonym">Cimex viridulus</name>
    <dbReference type="NCBI Taxonomy" id="85310"/>
    <lineage>
        <taxon>Eukaryota</taxon>
        <taxon>Metazoa</taxon>
        <taxon>Ecdysozoa</taxon>
        <taxon>Arthropoda</taxon>
        <taxon>Hexapoda</taxon>
        <taxon>Insecta</taxon>
        <taxon>Pterygota</taxon>
        <taxon>Neoptera</taxon>
        <taxon>Paraneoptera</taxon>
        <taxon>Hemiptera</taxon>
        <taxon>Heteroptera</taxon>
        <taxon>Panheteroptera</taxon>
        <taxon>Pentatomomorpha</taxon>
        <taxon>Pentatomoidea</taxon>
        <taxon>Pentatomidae</taxon>
        <taxon>Pentatominae</taxon>
        <taxon>Nezara</taxon>
    </lineage>
</organism>
<dbReference type="AlphaFoldDB" id="A0A9P0HJB4"/>
<evidence type="ECO:0000313" key="1">
    <source>
        <dbReference type="EMBL" id="CAH1403650.1"/>
    </source>
</evidence>
<accession>A0A9P0HJB4</accession>
<dbReference type="EMBL" id="OV725081">
    <property type="protein sequence ID" value="CAH1403650.1"/>
    <property type="molecule type" value="Genomic_DNA"/>
</dbReference>
<dbReference type="Proteomes" id="UP001152798">
    <property type="component" value="Chromosome 5"/>
</dbReference>
<evidence type="ECO:0000313" key="2">
    <source>
        <dbReference type="Proteomes" id="UP001152798"/>
    </source>
</evidence>
<dbReference type="OrthoDB" id="10573932at2759"/>
<gene>
    <name evidence="1" type="ORF">NEZAVI_LOCUS12233</name>
</gene>
<reference evidence="1" key="1">
    <citation type="submission" date="2022-01" db="EMBL/GenBank/DDBJ databases">
        <authorList>
            <person name="King R."/>
        </authorList>
    </citation>
    <scope>NUCLEOTIDE SEQUENCE</scope>
</reference>
<sequence length="78" mass="8765">MTKTEWRVVKSRRVARRTIVLETDLFLDLVTLMTAVLASEGVEDNGEMFAEEAFVALSRGSGVLQPTSYRLFRSNGKL</sequence>
<name>A0A9P0HJB4_NEZVI</name>
<keyword evidence="2" id="KW-1185">Reference proteome</keyword>
<protein>
    <submittedName>
        <fullName evidence="1">Uncharacterized protein</fullName>
    </submittedName>
</protein>